<evidence type="ECO:0000313" key="4">
    <source>
        <dbReference type="Proteomes" id="UP000317122"/>
    </source>
</evidence>
<accession>A0A562MLE8</accession>
<dbReference type="OrthoDB" id="8420960at2"/>
<dbReference type="Pfam" id="PF09361">
    <property type="entry name" value="Phasin_2"/>
    <property type="match status" value="1"/>
</dbReference>
<dbReference type="RefSeq" id="WP_145722928.1">
    <property type="nucleotide sequence ID" value="NZ_BSPF01000119.1"/>
</dbReference>
<dbReference type="AlphaFoldDB" id="A0A562MLE8"/>
<gene>
    <name evidence="3" type="ORF">IQ26_06998</name>
</gene>
<dbReference type="Proteomes" id="UP000317122">
    <property type="component" value="Unassembled WGS sequence"/>
</dbReference>
<proteinExistence type="predicted"/>
<feature type="compositionally biased region" description="Polar residues" evidence="1">
    <location>
        <begin position="1"/>
        <end position="13"/>
    </location>
</feature>
<sequence length="154" mass="16781">MSKITGKTETIENADSPAFEQSKAVEQARDVAEQGIERSKEAFSKLNSDAEATQKAFESTFEMAKTTSNEVSLNMIASLRANAEAGFTHLEALVTVKSPSELLELQTAFLHKQIEKSAEQAKALQALMLKAAEDVSKPIKDAFEMALKEFKPAA</sequence>
<dbReference type="EMBL" id="VLKT01000077">
    <property type="protein sequence ID" value="TWI20391.1"/>
    <property type="molecule type" value="Genomic_DNA"/>
</dbReference>
<name>A0A562MLE8_9HYPH</name>
<feature type="domain" description="Phasin" evidence="2">
    <location>
        <begin position="51"/>
        <end position="142"/>
    </location>
</feature>
<organism evidence="3 4">
    <name type="scientific">Mesorhizobium tianshanense</name>
    <dbReference type="NCBI Taxonomy" id="39844"/>
    <lineage>
        <taxon>Bacteria</taxon>
        <taxon>Pseudomonadati</taxon>
        <taxon>Pseudomonadota</taxon>
        <taxon>Alphaproteobacteria</taxon>
        <taxon>Hyphomicrobiales</taxon>
        <taxon>Phyllobacteriaceae</taxon>
        <taxon>Mesorhizobium</taxon>
    </lineage>
</organism>
<dbReference type="InterPro" id="IPR010234">
    <property type="entry name" value="Phasin_subfam-2"/>
</dbReference>
<evidence type="ECO:0000256" key="1">
    <source>
        <dbReference type="SAM" id="MobiDB-lite"/>
    </source>
</evidence>
<feature type="region of interest" description="Disordered" evidence="1">
    <location>
        <begin position="1"/>
        <end position="33"/>
    </location>
</feature>
<dbReference type="InterPro" id="IPR018968">
    <property type="entry name" value="Phasin"/>
</dbReference>
<protein>
    <submittedName>
        <fullName evidence="3">Phasin</fullName>
    </submittedName>
</protein>
<evidence type="ECO:0000313" key="3">
    <source>
        <dbReference type="EMBL" id="TWI20391.1"/>
    </source>
</evidence>
<reference evidence="3 4" key="1">
    <citation type="journal article" date="2015" name="Stand. Genomic Sci.">
        <title>Genomic Encyclopedia of Bacterial and Archaeal Type Strains, Phase III: the genomes of soil and plant-associated and newly described type strains.</title>
        <authorList>
            <person name="Whitman W.B."/>
            <person name="Woyke T."/>
            <person name="Klenk H.P."/>
            <person name="Zhou Y."/>
            <person name="Lilburn T.G."/>
            <person name="Beck B.J."/>
            <person name="De Vos P."/>
            <person name="Vandamme P."/>
            <person name="Eisen J.A."/>
            <person name="Garrity G."/>
            <person name="Hugenholtz P."/>
            <person name="Kyrpides N.C."/>
        </authorList>
    </citation>
    <scope>NUCLEOTIDE SEQUENCE [LARGE SCALE GENOMIC DNA]</scope>
    <source>
        <strain evidence="3 4">CGMCC 1.2546</strain>
    </source>
</reference>
<evidence type="ECO:0000259" key="2">
    <source>
        <dbReference type="Pfam" id="PF09361"/>
    </source>
</evidence>
<dbReference type="NCBIfam" id="TIGR01985">
    <property type="entry name" value="phasin_2"/>
    <property type="match status" value="1"/>
</dbReference>
<keyword evidence="4" id="KW-1185">Reference proteome</keyword>
<comment type="caution">
    <text evidence="3">The sequence shown here is derived from an EMBL/GenBank/DDBJ whole genome shotgun (WGS) entry which is preliminary data.</text>
</comment>